<keyword evidence="3 6" id="KW-1133">Transmembrane helix</keyword>
<name>A0A3S2Z860_9PROT</name>
<feature type="transmembrane region" description="Helical" evidence="6">
    <location>
        <begin position="168"/>
        <end position="188"/>
    </location>
</feature>
<dbReference type="PANTHER" id="PTHR30520">
    <property type="entry name" value="FORMATE TRANSPORTER-RELATED"/>
    <property type="match status" value="1"/>
</dbReference>
<dbReference type="Gene3D" id="1.20.1080.10">
    <property type="entry name" value="Glycerol uptake facilitator protein"/>
    <property type="match status" value="1"/>
</dbReference>
<keyword evidence="2 6" id="KW-0812">Transmembrane</keyword>
<comment type="caution">
    <text evidence="7">The sequence shown here is derived from an EMBL/GenBank/DDBJ whole genome shotgun (WGS) entry which is preliminary data.</text>
</comment>
<dbReference type="AlphaFoldDB" id="A0A3S2Z860"/>
<evidence type="ECO:0000256" key="2">
    <source>
        <dbReference type="ARBA" id="ARBA00022692"/>
    </source>
</evidence>
<dbReference type="Proteomes" id="UP000287447">
    <property type="component" value="Unassembled WGS sequence"/>
</dbReference>
<dbReference type="InterPro" id="IPR000292">
    <property type="entry name" value="For/NO2_transpt"/>
</dbReference>
<dbReference type="PROSITE" id="PS01005">
    <property type="entry name" value="FORMATE_NITRITE_TP_1"/>
    <property type="match status" value="1"/>
</dbReference>
<comment type="subcellular location">
    <subcellularLocation>
        <location evidence="1">Membrane</location>
        <topology evidence="1">Multi-pass membrane protein</topology>
    </subcellularLocation>
</comment>
<comment type="similarity">
    <text evidence="5">Belongs to the FNT transporter (TC 1.A.16) family.</text>
</comment>
<evidence type="ECO:0000256" key="4">
    <source>
        <dbReference type="ARBA" id="ARBA00023136"/>
    </source>
</evidence>
<feature type="transmembrane region" description="Helical" evidence="6">
    <location>
        <begin position="195"/>
        <end position="219"/>
    </location>
</feature>
<keyword evidence="4 6" id="KW-0472">Membrane</keyword>
<evidence type="ECO:0000256" key="5">
    <source>
        <dbReference type="ARBA" id="ARBA00049660"/>
    </source>
</evidence>
<dbReference type="PANTHER" id="PTHR30520:SF6">
    <property type="entry name" value="FORMATE_NITRATE FAMILY TRANSPORTER (EUROFUNG)"/>
    <property type="match status" value="1"/>
</dbReference>
<protein>
    <submittedName>
        <fullName evidence="7">Formate/nitrite transporter family protein</fullName>
    </submittedName>
</protein>
<reference evidence="8" key="1">
    <citation type="submission" date="2019-01" db="EMBL/GenBank/DDBJ databases">
        <title>Gri0909 isolated from a small marine red alga.</title>
        <authorList>
            <person name="Kim J."/>
            <person name="Jeong S.E."/>
            <person name="Jeon C.O."/>
        </authorList>
    </citation>
    <scope>NUCLEOTIDE SEQUENCE [LARGE SCALE GENOMIC DNA]</scope>
    <source>
        <strain evidence="8">Gri0909</strain>
    </source>
</reference>
<dbReference type="OrthoDB" id="9786493at2"/>
<dbReference type="Pfam" id="PF01226">
    <property type="entry name" value="Form_Nir_trans"/>
    <property type="match status" value="1"/>
</dbReference>
<proteinExistence type="inferred from homology"/>
<dbReference type="RefSeq" id="WP_127766314.1">
    <property type="nucleotide sequence ID" value="NZ_SADE01000002.1"/>
</dbReference>
<feature type="transmembrane region" description="Helical" evidence="6">
    <location>
        <begin position="37"/>
        <end position="56"/>
    </location>
</feature>
<keyword evidence="8" id="KW-1185">Reference proteome</keyword>
<accession>A0A3S2Z860</accession>
<dbReference type="InterPro" id="IPR023271">
    <property type="entry name" value="Aquaporin-like"/>
</dbReference>
<evidence type="ECO:0000256" key="1">
    <source>
        <dbReference type="ARBA" id="ARBA00004141"/>
    </source>
</evidence>
<organism evidence="7 8">
    <name type="scientific">Hwanghaeella grinnelliae</name>
    <dbReference type="NCBI Taxonomy" id="2500179"/>
    <lineage>
        <taxon>Bacteria</taxon>
        <taxon>Pseudomonadati</taxon>
        <taxon>Pseudomonadota</taxon>
        <taxon>Alphaproteobacteria</taxon>
        <taxon>Rhodospirillales</taxon>
        <taxon>Rhodospirillaceae</taxon>
        <taxon>Hwanghaeella</taxon>
    </lineage>
</organism>
<gene>
    <name evidence="7" type="ORF">EOI86_16885</name>
</gene>
<evidence type="ECO:0000256" key="3">
    <source>
        <dbReference type="ARBA" id="ARBA00022989"/>
    </source>
</evidence>
<feature type="transmembrane region" description="Helical" evidence="6">
    <location>
        <begin position="239"/>
        <end position="264"/>
    </location>
</feature>
<evidence type="ECO:0000256" key="6">
    <source>
        <dbReference type="SAM" id="Phobius"/>
    </source>
</evidence>
<dbReference type="InterPro" id="IPR024002">
    <property type="entry name" value="For/NO2_transpt_CS"/>
</dbReference>
<evidence type="ECO:0000313" key="7">
    <source>
        <dbReference type="EMBL" id="RVU36838.1"/>
    </source>
</evidence>
<sequence length="273" mass="28288">MAGDQNTNFHFDSYAPKEIAARVETVGVAKATMPLHVLFTLAILAGAFIAFGAMYYTVVITGSTLGLGPTKMLGSLAFSLGLVLVIVGGAELFTGNMLIVMAWADGKVSLTALLRNWGVVFLGNLVGAMLTAGAVHMAGSLEMGDGAVAETARRIADGKVALSWAESFTRGVLCNALVCLAVWLCFAAHTVTGKIAAILLPVSAFVAMGFEHSVANMYLIPVGMLQAGPIDGAAFLNNLIPVTLGNIVGGGAFVALSYYVCYIAPARKANPKN</sequence>
<dbReference type="EMBL" id="SADE01000002">
    <property type="protein sequence ID" value="RVU36838.1"/>
    <property type="molecule type" value="Genomic_DNA"/>
</dbReference>
<dbReference type="GO" id="GO:0015499">
    <property type="term" value="F:formate transmembrane transporter activity"/>
    <property type="evidence" value="ECO:0007669"/>
    <property type="project" value="TreeGrafter"/>
</dbReference>
<feature type="transmembrane region" description="Helical" evidence="6">
    <location>
        <begin position="76"/>
        <end position="104"/>
    </location>
</feature>
<dbReference type="GO" id="GO:0005886">
    <property type="term" value="C:plasma membrane"/>
    <property type="evidence" value="ECO:0007669"/>
    <property type="project" value="TreeGrafter"/>
</dbReference>
<feature type="transmembrane region" description="Helical" evidence="6">
    <location>
        <begin position="116"/>
        <end position="138"/>
    </location>
</feature>
<evidence type="ECO:0000313" key="8">
    <source>
        <dbReference type="Proteomes" id="UP000287447"/>
    </source>
</evidence>